<dbReference type="InterPro" id="IPR031248">
    <property type="entry name" value="RNF213"/>
</dbReference>
<feature type="region of interest" description="Disordered" evidence="1">
    <location>
        <begin position="1"/>
        <end position="33"/>
    </location>
</feature>
<accession>A0AAD7R2D7</accession>
<name>A0AAD7R2D7_9TELE</name>
<comment type="caution">
    <text evidence="2">The sequence shown here is derived from an EMBL/GenBank/DDBJ whole genome shotgun (WGS) entry which is preliminary data.</text>
</comment>
<evidence type="ECO:0000313" key="2">
    <source>
        <dbReference type="EMBL" id="KAJ8358172.1"/>
    </source>
</evidence>
<keyword evidence="3" id="KW-1185">Reference proteome</keyword>
<dbReference type="GO" id="GO:0002040">
    <property type="term" value="P:sprouting angiogenesis"/>
    <property type="evidence" value="ECO:0007669"/>
    <property type="project" value="TreeGrafter"/>
</dbReference>
<gene>
    <name evidence="2" type="ORF">AAFF_G00028090</name>
</gene>
<dbReference type="GO" id="GO:0016020">
    <property type="term" value="C:membrane"/>
    <property type="evidence" value="ECO:0007669"/>
    <property type="project" value="TreeGrafter"/>
</dbReference>
<organism evidence="2 3">
    <name type="scientific">Aldrovandia affinis</name>
    <dbReference type="NCBI Taxonomy" id="143900"/>
    <lineage>
        <taxon>Eukaryota</taxon>
        <taxon>Metazoa</taxon>
        <taxon>Chordata</taxon>
        <taxon>Craniata</taxon>
        <taxon>Vertebrata</taxon>
        <taxon>Euteleostomi</taxon>
        <taxon>Actinopterygii</taxon>
        <taxon>Neopterygii</taxon>
        <taxon>Teleostei</taxon>
        <taxon>Notacanthiformes</taxon>
        <taxon>Halosauridae</taxon>
        <taxon>Aldrovandia</taxon>
    </lineage>
</organism>
<dbReference type="GO" id="GO:0016887">
    <property type="term" value="F:ATP hydrolysis activity"/>
    <property type="evidence" value="ECO:0007669"/>
    <property type="project" value="InterPro"/>
</dbReference>
<sequence length="612" mass="69031">MMHQWRPQVSSSISISRCVPGAPPRPQVPGPSANSGLVIHLSLGRGTWAADQAPGKHGVILRVPGDPGLQEPAWRPGKARLQLSSQPGGDWELHLEQQLKEANSSIRGDSRVTSNSIVKVVFGEPRLFLPSLPSGSLIHQGPVWSCRERVSLPHLAHILEQNHGKETLPLLWTFLQKEAELRLVKLLPEIVSLQRDLVKRFQNRTELTCGTIEEFLQNQREDSAASLDSMEKRIRTFLRLWNQLRMSLTTNGEIKIPAEFCQGDLDLSSDLQVLLPQRQGVGLCSTALVSYLIALHNQLVYAMDKHTGEETSYTVSVADLTDLHVIGYDPERELIPLVLSNCQYSLERGQETLSHYDLPKIQQLILSRLLQGKPLIRLHGIPTLFSTCERDYESIFMDVKGKVAQEPLPALGVAALAGELQAYTDVCEALGVVEMLLDFLPATGGDPQAELVPYLEEDLRMGDQVTPHVLKALSRCSLKHCVALWQFLSSLKSESMLHLKRDPFVGISEQYRRPLVEEDQRALARFCRSRSSMEALLLQMHQFLLLHLKSNRDPDMYRPDWGLKETLESYMERRDLDPPSDFQELFPEEVRLSQAVEAWRLTASFRQGRSLR</sequence>
<evidence type="ECO:0000313" key="3">
    <source>
        <dbReference type="Proteomes" id="UP001221898"/>
    </source>
</evidence>
<dbReference type="Proteomes" id="UP001221898">
    <property type="component" value="Unassembled WGS sequence"/>
</dbReference>
<dbReference type="PANTHER" id="PTHR22605">
    <property type="entry name" value="RZ-TYPE DOMAIN-CONTAINING PROTEIN"/>
    <property type="match status" value="1"/>
</dbReference>
<dbReference type="GO" id="GO:0005730">
    <property type="term" value="C:nucleolus"/>
    <property type="evidence" value="ECO:0007669"/>
    <property type="project" value="TreeGrafter"/>
</dbReference>
<dbReference type="EMBL" id="JAINUG010001127">
    <property type="protein sequence ID" value="KAJ8358172.1"/>
    <property type="molecule type" value="Genomic_DNA"/>
</dbReference>
<dbReference type="GO" id="GO:0004842">
    <property type="term" value="F:ubiquitin-protein transferase activity"/>
    <property type="evidence" value="ECO:0007669"/>
    <property type="project" value="InterPro"/>
</dbReference>
<proteinExistence type="predicted"/>
<dbReference type="AlphaFoldDB" id="A0AAD7R2D7"/>
<dbReference type="GO" id="GO:2000051">
    <property type="term" value="P:negative regulation of non-canonical Wnt signaling pathway"/>
    <property type="evidence" value="ECO:0007669"/>
    <property type="project" value="TreeGrafter"/>
</dbReference>
<evidence type="ECO:0000256" key="1">
    <source>
        <dbReference type="SAM" id="MobiDB-lite"/>
    </source>
</evidence>
<protein>
    <submittedName>
        <fullName evidence="2">Uncharacterized protein</fullName>
    </submittedName>
</protein>
<dbReference type="PANTHER" id="PTHR22605:SF18">
    <property type="entry name" value="E3 UBIQUITIN-PROTEIN LIGASE RNF213-ALPHA"/>
    <property type="match status" value="1"/>
</dbReference>
<reference evidence="2" key="1">
    <citation type="journal article" date="2023" name="Science">
        <title>Genome structures resolve the early diversification of teleost fishes.</title>
        <authorList>
            <person name="Parey E."/>
            <person name="Louis A."/>
            <person name="Montfort J."/>
            <person name="Bouchez O."/>
            <person name="Roques C."/>
            <person name="Iampietro C."/>
            <person name="Lluch J."/>
            <person name="Castinel A."/>
            <person name="Donnadieu C."/>
            <person name="Desvignes T."/>
            <person name="Floi Bucao C."/>
            <person name="Jouanno E."/>
            <person name="Wen M."/>
            <person name="Mejri S."/>
            <person name="Dirks R."/>
            <person name="Jansen H."/>
            <person name="Henkel C."/>
            <person name="Chen W.J."/>
            <person name="Zahm M."/>
            <person name="Cabau C."/>
            <person name="Klopp C."/>
            <person name="Thompson A.W."/>
            <person name="Robinson-Rechavi M."/>
            <person name="Braasch I."/>
            <person name="Lecointre G."/>
            <person name="Bobe J."/>
            <person name="Postlethwait J.H."/>
            <person name="Berthelot C."/>
            <person name="Roest Crollius H."/>
            <person name="Guiguen Y."/>
        </authorList>
    </citation>
    <scope>NUCLEOTIDE SEQUENCE</scope>
    <source>
        <strain evidence="2">NC1722</strain>
    </source>
</reference>
<dbReference type="GO" id="GO:0006511">
    <property type="term" value="P:ubiquitin-dependent protein catabolic process"/>
    <property type="evidence" value="ECO:0007669"/>
    <property type="project" value="TreeGrafter"/>
</dbReference>
<dbReference type="GO" id="GO:0005829">
    <property type="term" value="C:cytosol"/>
    <property type="evidence" value="ECO:0007669"/>
    <property type="project" value="TreeGrafter"/>
</dbReference>